<comment type="catalytic activity">
    <reaction evidence="9">
        <text>4-CDP-2-C-methyl-D-erythritol + ATP = 4-CDP-2-C-methyl-D-erythritol 2-phosphate + ADP + H(+)</text>
        <dbReference type="Rhea" id="RHEA:18437"/>
        <dbReference type="ChEBI" id="CHEBI:15378"/>
        <dbReference type="ChEBI" id="CHEBI:30616"/>
        <dbReference type="ChEBI" id="CHEBI:57823"/>
        <dbReference type="ChEBI" id="CHEBI:57919"/>
        <dbReference type="ChEBI" id="CHEBI:456216"/>
        <dbReference type="EC" id="2.7.1.148"/>
    </reaction>
</comment>
<evidence type="ECO:0000256" key="6">
    <source>
        <dbReference type="ARBA" id="ARBA00022777"/>
    </source>
</evidence>
<evidence type="ECO:0000256" key="4">
    <source>
        <dbReference type="ARBA" id="ARBA00022679"/>
    </source>
</evidence>
<dbReference type="InterPro" id="IPR014721">
    <property type="entry name" value="Ribsml_uS5_D2-typ_fold_subgr"/>
</dbReference>
<keyword evidence="7 9" id="KW-0067">ATP-binding</keyword>
<dbReference type="GO" id="GO:0016114">
    <property type="term" value="P:terpenoid biosynthetic process"/>
    <property type="evidence" value="ECO:0007669"/>
    <property type="project" value="UniProtKB-UniRule"/>
</dbReference>
<feature type="binding site" evidence="9">
    <location>
        <begin position="98"/>
        <end position="108"/>
    </location>
    <ligand>
        <name>ATP</name>
        <dbReference type="ChEBI" id="CHEBI:30616"/>
    </ligand>
</feature>
<evidence type="ECO:0000256" key="5">
    <source>
        <dbReference type="ARBA" id="ARBA00022741"/>
    </source>
</evidence>
<keyword evidence="4 9" id="KW-0808">Transferase</keyword>
<dbReference type="InterPro" id="IPR004424">
    <property type="entry name" value="IspE"/>
</dbReference>
<dbReference type="InterPro" id="IPR006204">
    <property type="entry name" value="GHMP_kinase_N_dom"/>
</dbReference>
<dbReference type="InterPro" id="IPR020568">
    <property type="entry name" value="Ribosomal_Su5_D2-typ_SF"/>
</dbReference>
<evidence type="ECO:0000256" key="1">
    <source>
        <dbReference type="ARBA" id="ARBA00009684"/>
    </source>
</evidence>
<evidence type="ECO:0000256" key="7">
    <source>
        <dbReference type="ARBA" id="ARBA00022840"/>
    </source>
</evidence>
<keyword evidence="6 9" id="KW-0418">Kinase</keyword>
<accession>A0A1K1PCK8</accession>
<organism evidence="12 13">
    <name type="scientific">Ruminococcus flavefaciens</name>
    <dbReference type="NCBI Taxonomy" id="1265"/>
    <lineage>
        <taxon>Bacteria</taxon>
        <taxon>Bacillati</taxon>
        <taxon>Bacillota</taxon>
        <taxon>Clostridia</taxon>
        <taxon>Eubacteriales</taxon>
        <taxon>Oscillospiraceae</taxon>
        <taxon>Ruminococcus</taxon>
    </lineage>
</organism>
<dbReference type="InterPro" id="IPR013750">
    <property type="entry name" value="GHMP_kinase_C_dom"/>
</dbReference>
<comment type="similarity">
    <text evidence="1 9">Belongs to the GHMP kinase family. IspE subfamily.</text>
</comment>
<evidence type="ECO:0000256" key="2">
    <source>
        <dbReference type="ARBA" id="ARBA00012052"/>
    </source>
</evidence>
<evidence type="ECO:0000256" key="9">
    <source>
        <dbReference type="HAMAP-Rule" id="MF_00061"/>
    </source>
</evidence>
<evidence type="ECO:0000256" key="3">
    <source>
        <dbReference type="ARBA" id="ARBA00017473"/>
    </source>
</evidence>
<dbReference type="PANTHER" id="PTHR43527:SF2">
    <property type="entry name" value="4-DIPHOSPHOCYTIDYL-2-C-METHYL-D-ERYTHRITOL KINASE, CHLOROPLASTIC"/>
    <property type="match status" value="1"/>
</dbReference>
<keyword evidence="5 9" id="KW-0547">Nucleotide-binding</keyword>
<comment type="pathway">
    <text evidence="9">Isoprenoid biosynthesis; isopentenyl diphosphate biosynthesis via DXP pathway; isopentenyl diphosphate from 1-deoxy-D-xylulose 5-phosphate: step 3/6.</text>
</comment>
<dbReference type="RefSeq" id="WP_072300858.1">
    <property type="nucleotide sequence ID" value="NZ_FPIP01000008.1"/>
</dbReference>
<dbReference type="GO" id="GO:0019288">
    <property type="term" value="P:isopentenyl diphosphate biosynthetic process, methylerythritol 4-phosphate pathway"/>
    <property type="evidence" value="ECO:0007669"/>
    <property type="project" value="UniProtKB-UniRule"/>
</dbReference>
<proteinExistence type="inferred from homology"/>
<dbReference type="InterPro" id="IPR036554">
    <property type="entry name" value="GHMP_kinase_C_sf"/>
</dbReference>
<dbReference type="GO" id="GO:0005524">
    <property type="term" value="F:ATP binding"/>
    <property type="evidence" value="ECO:0007669"/>
    <property type="project" value="UniProtKB-UniRule"/>
</dbReference>
<feature type="active site" evidence="9">
    <location>
        <position position="134"/>
    </location>
</feature>
<dbReference type="PANTHER" id="PTHR43527">
    <property type="entry name" value="4-DIPHOSPHOCYTIDYL-2-C-METHYL-D-ERYTHRITOL KINASE, CHLOROPLASTIC"/>
    <property type="match status" value="1"/>
</dbReference>
<dbReference type="SUPFAM" id="SSF55060">
    <property type="entry name" value="GHMP Kinase, C-terminal domain"/>
    <property type="match status" value="1"/>
</dbReference>
<dbReference type="AlphaFoldDB" id="A0A1K1PCK8"/>
<dbReference type="EC" id="2.7.1.148" evidence="2 9"/>
<dbReference type="SUPFAM" id="SSF54211">
    <property type="entry name" value="Ribosomal protein S5 domain 2-like"/>
    <property type="match status" value="1"/>
</dbReference>
<reference evidence="12 13" key="1">
    <citation type="submission" date="2016-11" db="EMBL/GenBank/DDBJ databases">
        <authorList>
            <person name="Jaros S."/>
            <person name="Januszkiewicz K."/>
            <person name="Wedrychowicz H."/>
        </authorList>
    </citation>
    <scope>NUCLEOTIDE SEQUENCE [LARGE SCALE GENOMIC DNA]</scope>
    <source>
        <strain evidence="12 13">YL228</strain>
    </source>
</reference>
<dbReference type="EMBL" id="FPIP01000008">
    <property type="protein sequence ID" value="SFW45327.1"/>
    <property type="molecule type" value="Genomic_DNA"/>
</dbReference>
<gene>
    <name evidence="9" type="primary">ispE</name>
    <name evidence="12" type="ORF">SAMN02910280_2648</name>
</gene>
<protein>
    <recommendedName>
        <fullName evidence="3 9">4-diphosphocytidyl-2-C-methyl-D-erythritol kinase</fullName>
        <shortName evidence="9">CMK</shortName>
        <ecNumber evidence="2 9">2.7.1.148</ecNumber>
    </recommendedName>
    <alternativeName>
        <fullName evidence="8 9">4-(cytidine-5'-diphospho)-2-C-methyl-D-erythritol kinase</fullName>
    </alternativeName>
</protein>
<dbReference type="NCBIfam" id="TIGR00154">
    <property type="entry name" value="ispE"/>
    <property type="match status" value="1"/>
</dbReference>
<dbReference type="HAMAP" id="MF_00061">
    <property type="entry name" value="IspE"/>
    <property type="match status" value="1"/>
</dbReference>
<dbReference type="Pfam" id="PF08544">
    <property type="entry name" value="GHMP_kinases_C"/>
    <property type="match status" value="1"/>
</dbReference>
<dbReference type="Gene3D" id="3.30.230.10">
    <property type="match status" value="1"/>
</dbReference>
<evidence type="ECO:0000256" key="8">
    <source>
        <dbReference type="ARBA" id="ARBA00032554"/>
    </source>
</evidence>
<dbReference type="GO" id="GO:0050515">
    <property type="term" value="F:4-(cytidine 5'-diphospho)-2-C-methyl-D-erythritol kinase activity"/>
    <property type="evidence" value="ECO:0007669"/>
    <property type="project" value="UniProtKB-UniRule"/>
</dbReference>
<name>A0A1K1PCK8_RUMFL</name>
<dbReference type="Gene3D" id="3.30.70.890">
    <property type="entry name" value="GHMP kinase, C-terminal domain"/>
    <property type="match status" value="1"/>
</dbReference>
<feature type="active site" evidence="9">
    <location>
        <position position="8"/>
    </location>
</feature>
<evidence type="ECO:0000313" key="12">
    <source>
        <dbReference type="EMBL" id="SFW45327.1"/>
    </source>
</evidence>
<comment type="function">
    <text evidence="9">Catalyzes the phosphorylation of the position 2 hydroxy group of 4-diphosphocytidyl-2C-methyl-D-erythritol.</text>
</comment>
<dbReference type="Proteomes" id="UP000183461">
    <property type="component" value="Unassembled WGS sequence"/>
</dbReference>
<keyword evidence="9" id="KW-0414">Isoprene biosynthesis</keyword>
<evidence type="ECO:0000259" key="10">
    <source>
        <dbReference type="Pfam" id="PF00288"/>
    </source>
</evidence>
<dbReference type="UniPathway" id="UPA00056">
    <property type="reaction ID" value="UER00094"/>
</dbReference>
<evidence type="ECO:0000259" key="11">
    <source>
        <dbReference type="Pfam" id="PF08544"/>
    </source>
</evidence>
<feature type="domain" description="GHMP kinase N-terminal" evidence="10">
    <location>
        <begin position="70"/>
        <end position="139"/>
    </location>
</feature>
<sequence length="286" mass="30604">MRVKTAAKINLALDVTGKLPNGYHDLESVFQTVGLYDEVEVELINSGIELSCDVPDEFASSDPIPCDERNIAYKAAKFFFEQNGMDCGCRIHIKKGIPSQAGMGGGSTDAAAVLYCLGRMTGKTVSNSEKLGADVPFFLTGGTAYVEGIGEKITPIADYSGRILVVAKGKEGVSTAEAYRNIDSLTAPAHPETHKLVKAINSAPDTAYKYFGNLFEQAVELPEVEDIKSDMLKYRASSAVMTGSGSAVFGLFEDAAQAAVCAEKLREKDYFACVCETVADSFIAID</sequence>
<dbReference type="Pfam" id="PF00288">
    <property type="entry name" value="GHMP_kinases_N"/>
    <property type="match status" value="1"/>
</dbReference>
<feature type="domain" description="GHMP kinase C-terminal" evidence="11">
    <location>
        <begin position="216"/>
        <end position="268"/>
    </location>
</feature>
<evidence type="ECO:0000313" key="13">
    <source>
        <dbReference type="Proteomes" id="UP000183461"/>
    </source>
</evidence>
<dbReference type="PIRSF" id="PIRSF010376">
    <property type="entry name" value="IspE"/>
    <property type="match status" value="1"/>
</dbReference>